<dbReference type="Proteomes" id="UP000002282">
    <property type="component" value="Chromosome 2R"/>
</dbReference>
<evidence type="ECO:0000256" key="5">
    <source>
        <dbReference type="ARBA" id="ARBA00022801"/>
    </source>
</evidence>
<dbReference type="KEGG" id="dya:Dyak_GE13705"/>
<dbReference type="HOGENOM" id="CLU_006842_0_3_1"/>
<evidence type="ECO:0000313" key="13">
    <source>
        <dbReference type="EMBL" id="EDW91234.2"/>
    </source>
</evidence>
<keyword evidence="5 10" id="KW-0378">Hydrolase</keyword>
<gene>
    <name evidence="13" type="primary">Dyak\GE13705</name>
    <name evidence="13" type="synonym">dyak_GLEANR_13891</name>
    <name evidence="13" type="synonym">GE13705</name>
    <name evidence="13" type="ORF">Dyak_GE13705</name>
</gene>
<evidence type="ECO:0000256" key="9">
    <source>
        <dbReference type="ARBA" id="ARBA00024195"/>
    </source>
</evidence>
<dbReference type="PROSITE" id="PS50240">
    <property type="entry name" value="TRYPSIN_DOM"/>
    <property type="match status" value="1"/>
</dbReference>
<reference evidence="13 14" key="2">
    <citation type="journal article" date="2007" name="PLoS Biol.">
        <title>Principles of genome evolution in the Drosophila melanogaster species group.</title>
        <authorList>
            <person name="Ranz J.M."/>
            <person name="Maurin D."/>
            <person name="Chan Y.S."/>
            <person name="von Grotthuss M."/>
            <person name="Hillier L.W."/>
            <person name="Roote J."/>
            <person name="Ashburner M."/>
            <person name="Bergman C.M."/>
        </authorList>
    </citation>
    <scope>NUCLEOTIDE SEQUENCE [LARGE SCALE GENOMIC DNA]</scope>
    <source>
        <strain evidence="14">Tai18E2 / Tucson 14021-0261.01</strain>
    </source>
</reference>
<protein>
    <recommendedName>
        <fullName evidence="12">Peptidase S1 domain-containing protein</fullName>
    </recommendedName>
</protein>
<evidence type="ECO:0000256" key="11">
    <source>
        <dbReference type="SAM" id="SignalP"/>
    </source>
</evidence>
<evidence type="ECO:0000256" key="10">
    <source>
        <dbReference type="RuleBase" id="RU363034"/>
    </source>
</evidence>
<feature type="signal peptide" evidence="11">
    <location>
        <begin position="1"/>
        <end position="19"/>
    </location>
</feature>
<dbReference type="CDD" id="cd00190">
    <property type="entry name" value="Tryp_SPc"/>
    <property type="match status" value="1"/>
</dbReference>
<dbReference type="SMR" id="B4P8Y0"/>
<feature type="domain" description="Peptidase S1" evidence="12">
    <location>
        <begin position="38"/>
        <end position="278"/>
    </location>
</feature>
<feature type="chain" id="PRO_5006458798" description="Peptidase S1 domain-containing protein" evidence="11">
    <location>
        <begin position="20"/>
        <end position="286"/>
    </location>
</feature>
<evidence type="ECO:0000256" key="6">
    <source>
        <dbReference type="ARBA" id="ARBA00022825"/>
    </source>
</evidence>
<dbReference type="SUPFAM" id="SSF50494">
    <property type="entry name" value="Trypsin-like serine proteases"/>
    <property type="match status" value="1"/>
</dbReference>
<dbReference type="InterPro" id="IPR051487">
    <property type="entry name" value="Ser/Thr_Proteases_Immune/Dev"/>
</dbReference>
<dbReference type="PROSITE" id="PS00135">
    <property type="entry name" value="TRYPSIN_SER"/>
    <property type="match status" value="1"/>
</dbReference>
<dbReference type="GO" id="GO:0005576">
    <property type="term" value="C:extracellular region"/>
    <property type="evidence" value="ECO:0007669"/>
    <property type="project" value="UniProtKB-SubCell"/>
</dbReference>
<dbReference type="FunFam" id="2.40.10.10:FF:000146">
    <property type="entry name" value="Serine protease 53"/>
    <property type="match status" value="1"/>
</dbReference>
<comment type="subcellular location">
    <subcellularLocation>
        <location evidence="1">Secreted</location>
    </subcellularLocation>
</comment>
<dbReference type="InterPro" id="IPR018114">
    <property type="entry name" value="TRYPSIN_HIS"/>
</dbReference>
<evidence type="ECO:0000256" key="2">
    <source>
        <dbReference type="ARBA" id="ARBA00022525"/>
    </source>
</evidence>
<dbReference type="InterPro" id="IPR043504">
    <property type="entry name" value="Peptidase_S1_PA_chymotrypsin"/>
</dbReference>
<dbReference type="PRINTS" id="PR00722">
    <property type="entry name" value="CHYMOTRYPSIN"/>
</dbReference>
<dbReference type="InterPro" id="IPR001254">
    <property type="entry name" value="Trypsin_dom"/>
</dbReference>
<dbReference type="SMART" id="SM00020">
    <property type="entry name" value="Tryp_SPc"/>
    <property type="match status" value="1"/>
</dbReference>
<dbReference type="GO" id="GO:0006508">
    <property type="term" value="P:proteolysis"/>
    <property type="evidence" value="ECO:0007669"/>
    <property type="project" value="UniProtKB-KW"/>
</dbReference>
<evidence type="ECO:0000256" key="1">
    <source>
        <dbReference type="ARBA" id="ARBA00004613"/>
    </source>
</evidence>
<dbReference type="PROSITE" id="PS00134">
    <property type="entry name" value="TRYPSIN_HIS"/>
    <property type="match status" value="1"/>
</dbReference>
<evidence type="ECO:0000256" key="8">
    <source>
        <dbReference type="ARBA" id="ARBA00023157"/>
    </source>
</evidence>
<keyword evidence="6 10" id="KW-0720">Serine protease</keyword>
<reference evidence="13 14" key="1">
    <citation type="journal article" date="2007" name="Nature">
        <title>Evolution of genes and genomes on the Drosophila phylogeny.</title>
        <authorList>
            <consortium name="Drosophila 12 Genomes Consortium"/>
            <person name="Clark A.G."/>
            <person name="Eisen M.B."/>
            <person name="Smith D.R."/>
            <person name="Bergman C.M."/>
            <person name="Oliver B."/>
            <person name="Markow T.A."/>
            <person name="Kaufman T.C."/>
            <person name="Kellis M."/>
            <person name="Gelbart W."/>
            <person name="Iyer V.N."/>
            <person name="Pollard D.A."/>
            <person name="Sackton T.B."/>
            <person name="Larracuente A.M."/>
            <person name="Singh N.D."/>
            <person name="Abad J.P."/>
            <person name="Abt D.N."/>
            <person name="Adryan B."/>
            <person name="Aguade M."/>
            <person name="Akashi H."/>
            <person name="Anderson W.W."/>
            <person name="Aquadro C.F."/>
            <person name="Ardell D.H."/>
            <person name="Arguello R."/>
            <person name="Artieri C.G."/>
            <person name="Barbash D.A."/>
            <person name="Barker D."/>
            <person name="Barsanti P."/>
            <person name="Batterham P."/>
            <person name="Batzoglou S."/>
            <person name="Begun D."/>
            <person name="Bhutkar A."/>
            <person name="Blanco E."/>
            <person name="Bosak S.A."/>
            <person name="Bradley R.K."/>
            <person name="Brand A.D."/>
            <person name="Brent M.R."/>
            <person name="Brooks A.N."/>
            <person name="Brown R.H."/>
            <person name="Butlin R.K."/>
            <person name="Caggese C."/>
            <person name="Calvi B.R."/>
            <person name="Bernardo de Carvalho A."/>
            <person name="Caspi A."/>
            <person name="Castrezana S."/>
            <person name="Celniker S.E."/>
            <person name="Chang J.L."/>
            <person name="Chapple C."/>
            <person name="Chatterji S."/>
            <person name="Chinwalla A."/>
            <person name="Civetta A."/>
            <person name="Clifton S.W."/>
            <person name="Comeron J.M."/>
            <person name="Costello J.C."/>
            <person name="Coyne J.A."/>
            <person name="Daub J."/>
            <person name="David R.G."/>
            <person name="Delcher A.L."/>
            <person name="Delehaunty K."/>
            <person name="Do C.B."/>
            <person name="Ebling H."/>
            <person name="Edwards K."/>
            <person name="Eickbush T."/>
            <person name="Evans J.D."/>
            <person name="Filipski A."/>
            <person name="Findeiss S."/>
            <person name="Freyhult E."/>
            <person name="Fulton L."/>
            <person name="Fulton R."/>
            <person name="Garcia A.C."/>
            <person name="Gardiner A."/>
            <person name="Garfield D.A."/>
            <person name="Garvin B.E."/>
            <person name="Gibson G."/>
            <person name="Gilbert D."/>
            <person name="Gnerre S."/>
            <person name="Godfrey J."/>
            <person name="Good R."/>
            <person name="Gotea V."/>
            <person name="Gravely B."/>
            <person name="Greenberg A.J."/>
            <person name="Griffiths-Jones S."/>
            <person name="Gross S."/>
            <person name="Guigo R."/>
            <person name="Gustafson E.A."/>
            <person name="Haerty W."/>
            <person name="Hahn M.W."/>
            <person name="Halligan D.L."/>
            <person name="Halpern A.L."/>
            <person name="Halter G.M."/>
            <person name="Han M.V."/>
            <person name="Heger A."/>
            <person name="Hillier L."/>
            <person name="Hinrichs A.S."/>
            <person name="Holmes I."/>
            <person name="Hoskins R.A."/>
            <person name="Hubisz M.J."/>
            <person name="Hultmark D."/>
            <person name="Huntley M.A."/>
            <person name="Jaffe D.B."/>
            <person name="Jagadeeshan S."/>
            <person name="Jeck W.R."/>
            <person name="Johnson J."/>
            <person name="Jones C.D."/>
            <person name="Jordan W.C."/>
            <person name="Karpen G.H."/>
            <person name="Kataoka E."/>
            <person name="Keightley P.D."/>
            <person name="Kheradpour P."/>
            <person name="Kirkness E.F."/>
            <person name="Koerich L.B."/>
            <person name="Kristiansen K."/>
            <person name="Kudrna D."/>
            <person name="Kulathinal R.J."/>
            <person name="Kumar S."/>
            <person name="Kwok R."/>
            <person name="Lander E."/>
            <person name="Langley C.H."/>
            <person name="Lapoint R."/>
            <person name="Lazzaro B.P."/>
            <person name="Lee S.J."/>
            <person name="Levesque L."/>
            <person name="Li R."/>
            <person name="Lin C.F."/>
            <person name="Lin M.F."/>
            <person name="Lindblad-Toh K."/>
            <person name="Llopart A."/>
            <person name="Long M."/>
            <person name="Low L."/>
            <person name="Lozovsky E."/>
            <person name="Lu J."/>
            <person name="Luo M."/>
            <person name="Machado C.A."/>
            <person name="Makalowski W."/>
            <person name="Marzo M."/>
            <person name="Matsuda M."/>
            <person name="Matzkin L."/>
            <person name="McAllister B."/>
            <person name="McBride C.S."/>
            <person name="McKernan B."/>
            <person name="McKernan K."/>
            <person name="Mendez-Lago M."/>
            <person name="Minx P."/>
            <person name="Mollenhauer M.U."/>
            <person name="Montooth K."/>
            <person name="Mount S.M."/>
            <person name="Mu X."/>
            <person name="Myers E."/>
            <person name="Negre B."/>
            <person name="Newfeld S."/>
            <person name="Nielsen R."/>
            <person name="Noor M.A."/>
            <person name="O'Grady P."/>
            <person name="Pachter L."/>
            <person name="Papaceit M."/>
            <person name="Parisi M.J."/>
            <person name="Parisi M."/>
            <person name="Parts L."/>
            <person name="Pedersen J.S."/>
            <person name="Pesole G."/>
            <person name="Phillippy A.M."/>
            <person name="Ponting C.P."/>
            <person name="Pop M."/>
            <person name="Porcelli D."/>
            <person name="Powell J.R."/>
            <person name="Prohaska S."/>
            <person name="Pruitt K."/>
            <person name="Puig M."/>
            <person name="Quesneville H."/>
            <person name="Ram K.R."/>
            <person name="Rand D."/>
            <person name="Rasmussen M.D."/>
            <person name="Reed L.K."/>
            <person name="Reenan R."/>
            <person name="Reily A."/>
            <person name="Remington K.A."/>
            <person name="Rieger T.T."/>
            <person name="Ritchie M.G."/>
            <person name="Robin C."/>
            <person name="Rogers Y.H."/>
            <person name="Rohde C."/>
            <person name="Rozas J."/>
            <person name="Rubenfield M.J."/>
            <person name="Ruiz A."/>
            <person name="Russo S."/>
            <person name="Salzberg S.L."/>
            <person name="Sanchez-Gracia A."/>
            <person name="Saranga D.J."/>
            <person name="Sato H."/>
            <person name="Schaeffer S.W."/>
            <person name="Schatz M.C."/>
            <person name="Schlenke T."/>
            <person name="Schwartz R."/>
            <person name="Segarra C."/>
            <person name="Singh R.S."/>
            <person name="Sirot L."/>
            <person name="Sirota M."/>
            <person name="Sisneros N.B."/>
            <person name="Smith C.D."/>
            <person name="Smith T.F."/>
            <person name="Spieth J."/>
            <person name="Stage D.E."/>
            <person name="Stark A."/>
            <person name="Stephan W."/>
            <person name="Strausberg R.L."/>
            <person name="Strempel S."/>
            <person name="Sturgill D."/>
            <person name="Sutton G."/>
            <person name="Sutton G.G."/>
            <person name="Tao W."/>
            <person name="Teichmann S."/>
            <person name="Tobari Y.N."/>
            <person name="Tomimura Y."/>
            <person name="Tsolas J.M."/>
            <person name="Valente V.L."/>
            <person name="Venter E."/>
            <person name="Venter J.C."/>
            <person name="Vicario S."/>
            <person name="Vieira F.G."/>
            <person name="Vilella A.J."/>
            <person name="Villasante A."/>
            <person name="Walenz B."/>
            <person name="Wang J."/>
            <person name="Wasserman M."/>
            <person name="Watts T."/>
            <person name="Wilson D."/>
            <person name="Wilson R.K."/>
            <person name="Wing R.A."/>
            <person name="Wolfner M.F."/>
            <person name="Wong A."/>
            <person name="Wong G.K."/>
            <person name="Wu C.I."/>
            <person name="Wu G."/>
            <person name="Yamamoto D."/>
            <person name="Yang H.P."/>
            <person name="Yang S.P."/>
            <person name="Yorke J.A."/>
            <person name="Yoshida K."/>
            <person name="Zdobnov E."/>
            <person name="Zhang P."/>
            <person name="Zhang Y."/>
            <person name="Zimin A.V."/>
            <person name="Baldwin J."/>
            <person name="Abdouelleil A."/>
            <person name="Abdulkadir J."/>
            <person name="Abebe A."/>
            <person name="Abera B."/>
            <person name="Abreu J."/>
            <person name="Acer S.C."/>
            <person name="Aftuck L."/>
            <person name="Alexander A."/>
            <person name="An P."/>
            <person name="Anderson E."/>
            <person name="Anderson S."/>
            <person name="Arachi H."/>
            <person name="Azer M."/>
            <person name="Bachantsang P."/>
            <person name="Barry A."/>
            <person name="Bayul T."/>
            <person name="Berlin A."/>
            <person name="Bessette D."/>
            <person name="Bloom T."/>
            <person name="Blye J."/>
            <person name="Boguslavskiy L."/>
            <person name="Bonnet C."/>
            <person name="Boukhgalter B."/>
            <person name="Bourzgui I."/>
            <person name="Brown A."/>
            <person name="Cahill P."/>
            <person name="Channer S."/>
            <person name="Cheshatsang Y."/>
            <person name="Chuda L."/>
            <person name="Citroen M."/>
            <person name="Collymore A."/>
            <person name="Cooke P."/>
            <person name="Costello M."/>
            <person name="D'Aco K."/>
            <person name="Daza R."/>
            <person name="De Haan G."/>
            <person name="DeGray S."/>
            <person name="DeMaso C."/>
            <person name="Dhargay N."/>
            <person name="Dooley K."/>
            <person name="Dooley E."/>
            <person name="Doricent M."/>
            <person name="Dorje P."/>
            <person name="Dorjee K."/>
            <person name="Dupes A."/>
            <person name="Elong R."/>
            <person name="Falk J."/>
            <person name="Farina A."/>
            <person name="Faro S."/>
            <person name="Ferguson D."/>
            <person name="Fisher S."/>
            <person name="Foley C.D."/>
            <person name="Franke A."/>
            <person name="Friedrich D."/>
            <person name="Gadbois L."/>
            <person name="Gearin G."/>
            <person name="Gearin C.R."/>
            <person name="Giannoukos G."/>
            <person name="Goode T."/>
            <person name="Graham J."/>
            <person name="Grandbois E."/>
            <person name="Grewal S."/>
            <person name="Gyaltsen K."/>
            <person name="Hafez N."/>
            <person name="Hagos B."/>
            <person name="Hall J."/>
            <person name="Henson C."/>
            <person name="Hollinger A."/>
            <person name="Honan T."/>
            <person name="Huard M.D."/>
            <person name="Hughes L."/>
            <person name="Hurhula B."/>
            <person name="Husby M.E."/>
            <person name="Kamat A."/>
            <person name="Kanga B."/>
            <person name="Kashin S."/>
            <person name="Khazanovich D."/>
            <person name="Kisner P."/>
            <person name="Lance K."/>
            <person name="Lara M."/>
            <person name="Lee W."/>
            <person name="Lennon N."/>
            <person name="Letendre F."/>
            <person name="LeVine R."/>
            <person name="Lipovsky A."/>
            <person name="Liu X."/>
            <person name="Liu J."/>
            <person name="Liu S."/>
            <person name="Lokyitsang T."/>
            <person name="Lokyitsang Y."/>
            <person name="Lubonja R."/>
            <person name="Lui A."/>
            <person name="MacDonald P."/>
            <person name="Magnisalis V."/>
            <person name="Maru K."/>
            <person name="Matthews C."/>
            <person name="McCusker W."/>
            <person name="McDonough S."/>
            <person name="Mehta T."/>
            <person name="Meldrim J."/>
            <person name="Meneus L."/>
            <person name="Mihai O."/>
            <person name="Mihalev A."/>
            <person name="Mihova T."/>
            <person name="Mittelman R."/>
            <person name="Mlenga V."/>
            <person name="Montmayeur A."/>
            <person name="Mulrain L."/>
            <person name="Navidi A."/>
            <person name="Naylor J."/>
            <person name="Negash T."/>
            <person name="Nguyen T."/>
            <person name="Nguyen N."/>
            <person name="Nicol R."/>
            <person name="Norbu C."/>
            <person name="Norbu N."/>
            <person name="Novod N."/>
            <person name="O'Neill B."/>
            <person name="Osman S."/>
            <person name="Markiewicz E."/>
            <person name="Oyono O.L."/>
            <person name="Patti C."/>
            <person name="Phunkhang P."/>
            <person name="Pierre F."/>
            <person name="Priest M."/>
            <person name="Raghuraman S."/>
            <person name="Rege F."/>
            <person name="Reyes R."/>
            <person name="Rise C."/>
            <person name="Rogov P."/>
            <person name="Ross K."/>
            <person name="Ryan E."/>
            <person name="Settipalli S."/>
            <person name="Shea T."/>
            <person name="Sherpa N."/>
            <person name="Shi L."/>
            <person name="Shih D."/>
            <person name="Sparrow T."/>
            <person name="Spaulding J."/>
            <person name="Stalker J."/>
            <person name="Stange-Thomann N."/>
            <person name="Stavropoulos S."/>
            <person name="Stone C."/>
            <person name="Strader C."/>
            <person name="Tesfaye S."/>
            <person name="Thomson T."/>
            <person name="Thoulutsang Y."/>
            <person name="Thoulutsang D."/>
            <person name="Topham K."/>
            <person name="Topping I."/>
            <person name="Tsamla T."/>
            <person name="Vassiliev H."/>
            <person name="Vo A."/>
            <person name="Wangchuk T."/>
            <person name="Wangdi T."/>
            <person name="Weiand M."/>
            <person name="Wilkinson J."/>
            <person name="Wilson A."/>
            <person name="Yadav S."/>
            <person name="Young G."/>
            <person name="Yu Q."/>
            <person name="Zembek L."/>
            <person name="Zhong D."/>
            <person name="Zimmer A."/>
            <person name="Zwirko Z."/>
            <person name="Jaffe D.B."/>
            <person name="Alvarez P."/>
            <person name="Brockman W."/>
            <person name="Butler J."/>
            <person name="Chin C."/>
            <person name="Gnerre S."/>
            <person name="Grabherr M."/>
            <person name="Kleber M."/>
            <person name="Mauceli E."/>
            <person name="MacCallum I."/>
        </authorList>
    </citation>
    <scope>NUCLEOTIDE SEQUENCE [LARGE SCALE GENOMIC DNA]</scope>
    <source>
        <strain evidence="14">Tai18E2 / Tucson 14021-0261.01</strain>
    </source>
</reference>
<dbReference type="InterPro" id="IPR001314">
    <property type="entry name" value="Peptidase_S1A"/>
</dbReference>
<keyword evidence="2" id="KW-0964">Secreted</keyword>
<keyword evidence="3 10" id="KW-0645">Protease</keyword>
<dbReference type="Gene3D" id="2.40.10.10">
    <property type="entry name" value="Trypsin-like serine proteases"/>
    <property type="match status" value="2"/>
</dbReference>
<accession>B4P8Y0</accession>
<dbReference type="InterPro" id="IPR033116">
    <property type="entry name" value="TRYPSIN_SER"/>
</dbReference>
<dbReference type="InterPro" id="IPR009003">
    <property type="entry name" value="Peptidase_S1_PA"/>
</dbReference>
<name>B4P8Y0_DROYA</name>
<evidence type="ECO:0000259" key="12">
    <source>
        <dbReference type="PROSITE" id="PS50240"/>
    </source>
</evidence>
<dbReference type="AlphaFoldDB" id="B4P8Y0"/>
<dbReference type="PANTHER" id="PTHR24256">
    <property type="entry name" value="TRYPTASE-RELATED"/>
    <property type="match status" value="1"/>
</dbReference>
<sequence length="286" mass="32509">MNWQQVGFILALCFYGSRALELLDANCVKKPVGFYEQIYGGQTADIRSHPWMVQILYYGQHFCGGSLISSQFVLTAAHCQMPFGLKVRLGGYYRTTVRKHCSNDNCSPAGAEIAVKEIFVPNLYWDYHNYDIALFQLAVPVIYNAQIRPICVTQSLEEDKLRPFLNYVRTFIVTGWGKTERNQTSETLQLASLYHLDRGYCHQIFDRAIGWPHICAGHSQSSTCTGDSGGPLSAEMTFSEWKRPILFGVVSYGAPNCREVTVFTNVLHYINWIGDVVRRFTPNYNN</sequence>
<keyword evidence="7" id="KW-0865">Zymogen</keyword>
<comment type="similarity">
    <text evidence="9">Belongs to the peptidase S1 family. CLIP subfamily.</text>
</comment>
<keyword evidence="14" id="KW-1185">Reference proteome</keyword>
<dbReference type="EMBL" id="CM000158">
    <property type="protein sequence ID" value="EDW91234.2"/>
    <property type="molecule type" value="Genomic_DNA"/>
</dbReference>
<organism evidence="13 14">
    <name type="scientific">Drosophila yakuba</name>
    <name type="common">Fruit fly</name>
    <dbReference type="NCBI Taxonomy" id="7245"/>
    <lineage>
        <taxon>Eukaryota</taxon>
        <taxon>Metazoa</taxon>
        <taxon>Ecdysozoa</taxon>
        <taxon>Arthropoda</taxon>
        <taxon>Hexapoda</taxon>
        <taxon>Insecta</taxon>
        <taxon>Pterygota</taxon>
        <taxon>Neoptera</taxon>
        <taxon>Endopterygota</taxon>
        <taxon>Diptera</taxon>
        <taxon>Brachycera</taxon>
        <taxon>Muscomorpha</taxon>
        <taxon>Ephydroidea</taxon>
        <taxon>Drosophilidae</taxon>
        <taxon>Drosophila</taxon>
        <taxon>Sophophora</taxon>
    </lineage>
</organism>
<dbReference type="Pfam" id="PF00089">
    <property type="entry name" value="Trypsin"/>
    <property type="match status" value="1"/>
</dbReference>
<proteinExistence type="inferred from homology"/>
<evidence type="ECO:0000256" key="4">
    <source>
        <dbReference type="ARBA" id="ARBA00022729"/>
    </source>
</evidence>
<evidence type="ECO:0000256" key="3">
    <source>
        <dbReference type="ARBA" id="ARBA00022670"/>
    </source>
</evidence>
<evidence type="ECO:0000313" key="14">
    <source>
        <dbReference type="Proteomes" id="UP000002282"/>
    </source>
</evidence>
<evidence type="ECO:0000256" key="7">
    <source>
        <dbReference type="ARBA" id="ARBA00023145"/>
    </source>
</evidence>
<keyword evidence="4 11" id="KW-0732">Signal</keyword>
<keyword evidence="8" id="KW-1015">Disulfide bond</keyword>
<dbReference type="GO" id="GO:0004252">
    <property type="term" value="F:serine-type endopeptidase activity"/>
    <property type="evidence" value="ECO:0007669"/>
    <property type="project" value="InterPro"/>
</dbReference>
<dbReference type="OrthoDB" id="7846973at2759"/>